<organism evidence="8 9">
    <name type="scientific">Parasitella parasitica</name>
    <dbReference type="NCBI Taxonomy" id="35722"/>
    <lineage>
        <taxon>Eukaryota</taxon>
        <taxon>Fungi</taxon>
        <taxon>Fungi incertae sedis</taxon>
        <taxon>Mucoromycota</taxon>
        <taxon>Mucoromycotina</taxon>
        <taxon>Mucoromycetes</taxon>
        <taxon>Mucorales</taxon>
        <taxon>Mucorineae</taxon>
        <taxon>Mucoraceae</taxon>
        <taxon>Parasitella</taxon>
    </lineage>
</organism>
<evidence type="ECO:0000256" key="5">
    <source>
        <dbReference type="PROSITE-ProRule" id="PRU00205"/>
    </source>
</evidence>
<dbReference type="Proteomes" id="UP000054107">
    <property type="component" value="Unassembled WGS sequence"/>
</dbReference>
<proteinExistence type="predicted"/>
<evidence type="ECO:0000256" key="4">
    <source>
        <dbReference type="ARBA" id="ARBA00023136"/>
    </source>
</evidence>
<feature type="transmembrane region" description="Helical" evidence="6">
    <location>
        <begin position="108"/>
        <end position="126"/>
    </location>
</feature>
<evidence type="ECO:0000313" key="9">
    <source>
        <dbReference type="Proteomes" id="UP000054107"/>
    </source>
</evidence>
<name>A0A0B7NMN7_9FUNG</name>
<dbReference type="InterPro" id="IPR006634">
    <property type="entry name" value="TLC-dom"/>
</dbReference>
<keyword evidence="9" id="KW-1185">Reference proteome</keyword>
<dbReference type="EMBL" id="LN733219">
    <property type="protein sequence ID" value="CEP16608.1"/>
    <property type="molecule type" value="Genomic_DNA"/>
</dbReference>
<feature type="transmembrane region" description="Helical" evidence="6">
    <location>
        <begin position="25"/>
        <end position="47"/>
    </location>
</feature>
<feature type="transmembrane region" description="Helical" evidence="6">
    <location>
        <begin position="188"/>
        <end position="209"/>
    </location>
</feature>
<evidence type="ECO:0000313" key="8">
    <source>
        <dbReference type="EMBL" id="CEP16608.1"/>
    </source>
</evidence>
<dbReference type="InterPro" id="IPR050846">
    <property type="entry name" value="TLCD"/>
</dbReference>
<evidence type="ECO:0000256" key="1">
    <source>
        <dbReference type="ARBA" id="ARBA00004141"/>
    </source>
</evidence>
<dbReference type="PANTHER" id="PTHR13439:SF0">
    <property type="entry name" value="TOPOISOMERASE I DAMAGE AFFECTED PROTEIN 4"/>
    <property type="match status" value="1"/>
</dbReference>
<gene>
    <name evidence="8" type="primary">PARPA_10880.1 scaffold 41979</name>
</gene>
<dbReference type="PROSITE" id="PS50922">
    <property type="entry name" value="TLC"/>
    <property type="match status" value="1"/>
</dbReference>
<reference evidence="8 9" key="1">
    <citation type="submission" date="2014-09" db="EMBL/GenBank/DDBJ databases">
        <authorList>
            <person name="Ellenberger Sabrina"/>
        </authorList>
    </citation>
    <scope>NUCLEOTIDE SEQUENCE [LARGE SCALE GENOMIC DNA]</scope>
    <source>
        <strain evidence="8 9">CBS 412.66</strain>
    </source>
</reference>
<keyword evidence="2 5" id="KW-0812">Transmembrane</keyword>
<dbReference type="GO" id="GO:0055088">
    <property type="term" value="P:lipid homeostasis"/>
    <property type="evidence" value="ECO:0007669"/>
    <property type="project" value="TreeGrafter"/>
</dbReference>
<keyword evidence="4 5" id="KW-0472">Membrane</keyword>
<sequence>MESIAVSSSTFGDILDQLSLSTLKYHWQSVLTSAVLFAIIYEMSRIFSPVLFPKTFQFFKGYNGPNWHIHVVSTVHCLVVVVGSFFIFADNALENDRVFGYVRWAADIYSVSCGYFLWDTIIAIYFHKDQGISMVFHGIASFSVFIFSFRPFVNYYGAIFLMYELSTIFLNFHWFMDKLGWTGSRIQLINGIVLLVTFFSARIVFGTYMSYKMWSDIYAVKDDVPWRYWIVYGTANFVTTCLNVWWFSQMIAMLRKRFPTKQLAKHN</sequence>
<dbReference type="Pfam" id="PF03798">
    <property type="entry name" value="TRAM_LAG1_CLN8"/>
    <property type="match status" value="1"/>
</dbReference>
<feature type="transmembrane region" description="Helical" evidence="6">
    <location>
        <begin position="155"/>
        <end position="176"/>
    </location>
</feature>
<feature type="transmembrane region" description="Helical" evidence="6">
    <location>
        <begin position="131"/>
        <end position="149"/>
    </location>
</feature>
<dbReference type="SMART" id="SM00724">
    <property type="entry name" value="TLC"/>
    <property type="match status" value="1"/>
</dbReference>
<protein>
    <recommendedName>
        <fullName evidence="7">TLC domain-containing protein</fullName>
    </recommendedName>
</protein>
<evidence type="ECO:0000256" key="3">
    <source>
        <dbReference type="ARBA" id="ARBA00022989"/>
    </source>
</evidence>
<dbReference type="STRING" id="35722.A0A0B7NMN7"/>
<dbReference type="GO" id="GO:0005783">
    <property type="term" value="C:endoplasmic reticulum"/>
    <property type="evidence" value="ECO:0007669"/>
    <property type="project" value="TreeGrafter"/>
</dbReference>
<feature type="domain" description="TLC" evidence="7">
    <location>
        <begin position="62"/>
        <end position="259"/>
    </location>
</feature>
<dbReference type="OrthoDB" id="10266980at2759"/>
<evidence type="ECO:0000256" key="2">
    <source>
        <dbReference type="ARBA" id="ARBA00022692"/>
    </source>
</evidence>
<dbReference type="GO" id="GO:0016020">
    <property type="term" value="C:membrane"/>
    <property type="evidence" value="ECO:0007669"/>
    <property type="project" value="UniProtKB-SubCell"/>
</dbReference>
<keyword evidence="3 6" id="KW-1133">Transmembrane helix</keyword>
<evidence type="ECO:0000259" key="7">
    <source>
        <dbReference type="PROSITE" id="PS50922"/>
    </source>
</evidence>
<feature type="transmembrane region" description="Helical" evidence="6">
    <location>
        <begin position="67"/>
        <end position="88"/>
    </location>
</feature>
<dbReference type="PANTHER" id="PTHR13439">
    <property type="entry name" value="CT120 PROTEIN"/>
    <property type="match status" value="1"/>
</dbReference>
<dbReference type="AlphaFoldDB" id="A0A0B7NMN7"/>
<comment type="subcellular location">
    <subcellularLocation>
        <location evidence="1">Membrane</location>
        <topology evidence="1">Multi-pass membrane protein</topology>
    </subcellularLocation>
</comment>
<feature type="transmembrane region" description="Helical" evidence="6">
    <location>
        <begin position="229"/>
        <end position="247"/>
    </location>
</feature>
<accession>A0A0B7NMN7</accession>
<evidence type="ECO:0000256" key="6">
    <source>
        <dbReference type="SAM" id="Phobius"/>
    </source>
</evidence>